<evidence type="ECO:0000256" key="3">
    <source>
        <dbReference type="ARBA" id="ARBA00012929"/>
    </source>
</evidence>
<dbReference type="Gene3D" id="3.90.25.10">
    <property type="entry name" value="UDP-galactose 4-epimerase, domain 1"/>
    <property type="match status" value="1"/>
</dbReference>
<evidence type="ECO:0000256" key="5">
    <source>
        <dbReference type="ARBA" id="ARBA00048200"/>
    </source>
</evidence>
<dbReference type="Pfam" id="PF04321">
    <property type="entry name" value="RmlD_sub_bind"/>
    <property type="match status" value="1"/>
</dbReference>
<dbReference type="Gene3D" id="3.40.50.720">
    <property type="entry name" value="NAD(P)-binding Rossmann-like Domain"/>
    <property type="match status" value="1"/>
</dbReference>
<evidence type="ECO:0000256" key="1">
    <source>
        <dbReference type="ARBA" id="ARBA00004781"/>
    </source>
</evidence>
<dbReference type="PANTHER" id="PTHR10491:SF4">
    <property type="entry name" value="METHIONINE ADENOSYLTRANSFERASE 2 SUBUNIT BETA"/>
    <property type="match status" value="1"/>
</dbReference>
<organism evidence="8 9">
    <name type="scientific">Desulfovibrio piger ATCC 29098</name>
    <dbReference type="NCBI Taxonomy" id="411464"/>
    <lineage>
        <taxon>Bacteria</taxon>
        <taxon>Pseudomonadati</taxon>
        <taxon>Thermodesulfobacteriota</taxon>
        <taxon>Desulfovibrionia</taxon>
        <taxon>Desulfovibrionales</taxon>
        <taxon>Desulfovibrionaceae</taxon>
        <taxon>Desulfovibrio</taxon>
    </lineage>
</organism>
<protein>
    <recommendedName>
        <fullName evidence="4 6">dTDP-4-dehydrorhamnose reductase</fullName>
        <ecNumber evidence="3 6">1.1.1.133</ecNumber>
    </recommendedName>
</protein>
<feature type="domain" description="RmlD-like substrate binding" evidence="7">
    <location>
        <begin position="33"/>
        <end position="306"/>
    </location>
</feature>
<dbReference type="InterPro" id="IPR036291">
    <property type="entry name" value="NAD(P)-bd_dom_sf"/>
</dbReference>
<dbReference type="InterPro" id="IPR029903">
    <property type="entry name" value="RmlD-like-bd"/>
</dbReference>
<gene>
    <name evidence="8" type="ORF">DESPIG_02546</name>
</gene>
<dbReference type="CDD" id="cd05254">
    <property type="entry name" value="dTDP_HR_like_SDR_e"/>
    <property type="match status" value="1"/>
</dbReference>
<name>B6WWS7_9BACT</name>
<dbReference type="PANTHER" id="PTHR10491">
    <property type="entry name" value="DTDP-4-DEHYDRORHAMNOSE REDUCTASE"/>
    <property type="match status" value="1"/>
</dbReference>
<dbReference type="GO" id="GO:0019305">
    <property type="term" value="P:dTDP-rhamnose biosynthetic process"/>
    <property type="evidence" value="ECO:0007669"/>
    <property type="project" value="UniProtKB-UniPathway"/>
</dbReference>
<evidence type="ECO:0000256" key="2">
    <source>
        <dbReference type="ARBA" id="ARBA00010944"/>
    </source>
</evidence>
<reference evidence="8 9" key="2">
    <citation type="submission" date="2008-10" db="EMBL/GenBank/DDBJ databases">
        <authorList>
            <person name="Fulton L."/>
            <person name="Clifton S."/>
            <person name="Fulton B."/>
            <person name="Xu J."/>
            <person name="Minx P."/>
            <person name="Pepin K.H."/>
            <person name="Johnson M."/>
            <person name="Bhonagiri V."/>
            <person name="Nash W.E."/>
            <person name="Mardis E.R."/>
            <person name="Wilson R.K."/>
        </authorList>
    </citation>
    <scope>NUCLEOTIDE SEQUENCE [LARGE SCALE GENOMIC DNA]</scope>
    <source>
        <strain evidence="8 9">ATCC 29098</strain>
    </source>
</reference>
<proteinExistence type="inferred from homology"/>
<comment type="similarity">
    <text evidence="2 6">Belongs to the dTDP-4-dehydrorhamnose reductase family.</text>
</comment>
<dbReference type="STRING" id="901.DESPIGER_2419"/>
<evidence type="ECO:0000256" key="6">
    <source>
        <dbReference type="RuleBase" id="RU364082"/>
    </source>
</evidence>
<dbReference type="GO" id="GO:0008831">
    <property type="term" value="F:dTDP-4-dehydrorhamnose reductase activity"/>
    <property type="evidence" value="ECO:0007669"/>
    <property type="project" value="UniProtKB-EC"/>
</dbReference>
<comment type="catalytic activity">
    <reaction evidence="5">
        <text>dTDP-beta-L-rhamnose + NADP(+) = dTDP-4-dehydro-beta-L-rhamnose + NADPH + H(+)</text>
        <dbReference type="Rhea" id="RHEA:21796"/>
        <dbReference type="ChEBI" id="CHEBI:15378"/>
        <dbReference type="ChEBI" id="CHEBI:57510"/>
        <dbReference type="ChEBI" id="CHEBI:57783"/>
        <dbReference type="ChEBI" id="CHEBI:58349"/>
        <dbReference type="ChEBI" id="CHEBI:62830"/>
        <dbReference type="EC" id="1.1.1.133"/>
    </reaction>
</comment>
<dbReference type="Proteomes" id="UP000003676">
    <property type="component" value="Unassembled WGS sequence"/>
</dbReference>
<dbReference type="EMBL" id="ABXU01000075">
    <property type="protein sequence ID" value="EEB32540.1"/>
    <property type="molecule type" value="Genomic_DNA"/>
</dbReference>
<accession>B6WWS7</accession>
<comment type="caution">
    <text evidence="8">The sequence shown here is derived from an EMBL/GenBank/DDBJ whole genome shotgun (WGS) entry which is preliminary data.</text>
</comment>
<evidence type="ECO:0000256" key="4">
    <source>
        <dbReference type="ARBA" id="ARBA00017099"/>
    </source>
</evidence>
<keyword evidence="6" id="KW-0560">Oxidoreductase</keyword>
<comment type="pathway">
    <text evidence="1 6">Carbohydrate biosynthesis; dTDP-L-rhamnose biosynthesis.</text>
</comment>
<dbReference type="HOGENOM" id="CLU_045518_1_2_7"/>
<sequence>MPHAGKTAGLTVDHGQRGGYSALYFGGLFVKALVLEGRTGLLGQALRHVLLGRGWSVESLERSDGDILDADFLQARLDSCAPDVVFSSLGWNTVDDAEDHPDEVLLYNRTLPHTLACLLKTRGQGHLVHFSSGLVFSGQHGSPWREEDATAPLNVYGKTRLAGEQAVLQTLPERACVVRTGWLFGPGKRNFVDDILNACHRRDSITIVDDRTGSPTYSLDLALWSIMLAERQATGLWHAVNSGQATWCELACEAVGLAGNECRVEPIPSSQWPQKAPRPPYTVLDCGKLSEYLGMHPRPWTQALREHFFCDPFDA</sequence>
<reference evidence="8 9" key="1">
    <citation type="submission" date="2008-10" db="EMBL/GenBank/DDBJ databases">
        <title>Draft genome sequence of Desulvovibrio piger (ATCC 29098).</title>
        <authorList>
            <person name="Sudarsanam P."/>
            <person name="Ley R."/>
            <person name="Guruge J."/>
            <person name="Turnbaugh P.J."/>
            <person name="Mahowald M."/>
            <person name="Liep D."/>
            <person name="Gordon J."/>
        </authorList>
    </citation>
    <scope>NUCLEOTIDE SEQUENCE [LARGE SCALE GENOMIC DNA]</scope>
    <source>
        <strain evidence="8 9">ATCC 29098</strain>
    </source>
</reference>
<dbReference type="SUPFAM" id="SSF51735">
    <property type="entry name" value="NAD(P)-binding Rossmann-fold domains"/>
    <property type="match status" value="1"/>
</dbReference>
<dbReference type="InterPro" id="IPR005913">
    <property type="entry name" value="dTDP_dehydrorham_reduct"/>
</dbReference>
<evidence type="ECO:0000313" key="9">
    <source>
        <dbReference type="Proteomes" id="UP000003676"/>
    </source>
</evidence>
<keyword evidence="6" id="KW-0521">NADP</keyword>
<dbReference type="UniPathway" id="UPA00124"/>
<dbReference type="AlphaFoldDB" id="B6WWS7"/>
<evidence type="ECO:0000313" key="8">
    <source>
        <dbReference type="EMBL" id="EEB32540.1"/>
    </source>
</evidence>
<comment type="function">
    <text evidence="6">Catalyzes the reduction of dTDP-6-deoxy-L-lyxo-4-hexulose to yield dTDP-L-rhamnose.</text>
</comment>
<dbReference type="EC" id="1.1.1.133" evidence="3 6"/>
<dbReference type="eggNOG" id="COG1091">
    <property type="taxonomic scope" value="Bacteria"/>
</dbReference>
<evidence type="ECO:0000259" key="7">
    <source>
        <dbReference type="Pfam" id="PF04321"/>
    </source>
</evidence>